<dbReference type="PANTHER" id="PTHR46652">
    <property type="entry name" value="LEUCINE-RICH REPEAT AND IQ DOMAIN-CONTAINING PROTEIN 1-RELATED"/>
    <property type="match status" value="1"/>
</dbReference>
<dbReference type="PANTHER" id="PTHR46652:SF3">
    <property type="entry name" value="LEUCINE-RICH REPEAT-CONTAINING PROTEIN 9"/>
    <property type="match status" value="1"/>
</dbReference>
<organism evidence="3 4">
    <name type="scientific">Callosobruchus maculatus</name>
    <name type="common">Southern cowpea weevil</name>
    <name type="synonym">Pulse bruchid</name>
    <dbReference type="NCBI Taxonomy" id="64391"/>
    <lineage>
        <taxon>Eukaryota</taxon>
        <taxon>Metazoa</taxon>
        <taxon>Ecdysozoa</taxon>
        <taxon>Arthropoda</taxon>
        <taxon>Hexapoda</taxon>
        <taxon>Insecta</taxon>
        <taxon>Pterygota</taxon>
        <taxon>Neoptera</taxon>
        <taxon>Endopterygota</taxon>
        <taxon>Coleoptera</taxon>
        <taxon>Polyphaga</taxon>
        <taxon>Cucujiformia</taxon>
        <taxon>Chrysomeloidea</taxon>
        <taxon>Chrysomelidae</taxon>
        <taxon>Bruchinae</taxon>
        <taxon>Bruchini</taxon>
        <taxon>Callosobruchus</taxon>
    </lineage>
</organism>
<dbReference type="InterPro" id="IPR032675">
    <property type="entry name" value="LRR_dom_sf"/>
</dbReference>
<dbReference type="InterPro" id="IPR025875">
    <property type="entry name" value="Leu-rich_rpt_4"/>
</dbReference>
<dbReference type="PROSITE" id="PS51450">
    <property type="entry name" value="LRR"/>
    <property type="match status" value="4"/>
</dbReference>
<name>A0A653D229_CALMS</name>
<dbReference type="EMBL" id="CAACVG010009487">
    <property type="protein sequence ID" value="VEN53405.1"/>
    <property type="molecule type" value="Genomic_DNA"/>
</dbReference>
<keyword evidence="2" id="KW-0677">Repeat</keyword>
<dbReference type="CDD" id="cd21340">
    <property type="entry name" value="PPP1R42"/>
    <property type="match status" value="1"/>
</dbReference>
<evidence type="ECO:0000313" key="3">
    <source>
        <dbReference type="EMBL" id="VEN53405.1"/>
    </source>
</evidence>
<dbReference type="SMART" id="SM00365">
    <property type="entry name" value="LRR_SD22"/>
    <property type="match status" value="3"/>
</dbReference>
<dbReference type="Gene3D" id="3.80.10.10">
    <property type="entry name" value="Ribonuclease Inhibitor"/>
    <property type="match status" value="2"/>
</dbReference>
<evidence type="ECO:0008006" key="5">
    <source>
        <dbReference type="Google" id="ProtNLM"/>
    </source>
</evidence>
<dbReference type="OrthoDB" id="10262005at2759"/>
<dbReference type="SUPFAM" id="SSF52058">
    <property type="entry name" value="L domain-like"/>
    <property type="match status" value="1"/>
</dbReference>
<dbReference type="InterPro" id="IPR001611">
    <property type="entry name" value="Leu-rich_rpt"/>
</dbReference>
<dbReference type="Proteomes" id="UP000410492">
    <property type="component" value="Unassembled WGS sequence"/>
</dbReference>
<accession>A0A653D229</accession>
<keyword evidence="1" id="KW-0433">Leucine-rich repeat</keyword>
<evidence type="ECO:0000256" key="1">
    <source>
        <dbReference type="ARBA" id="ARBA00022614"/>
    </source>
</evidence>
<dbReference type="AlphaFoldDB" id="A0A653D229"/>
<reference evidence="3 4" key="1">
    <citation type="submission" date="2019-01" db="EMBL/GenBank/DDBJ databases">
        <authorList>
            <person name="Sayadi A."/>
        </authorList>
    </citation>
    <scope>NUCLEOTIDE SEQUENCE [LARGE SCALE GENOMIC DNA]</scope>
</reference>
<evidence type="ECO:0000256" key="2">
    <source>
        <dbReference type="ARBA" id="ARBA00022737"/>
    </source>
</evidence>
<evidence type="ECO:0000313" key="4">
    <source>
        <dbReference type="Proteomes" id="UP000410492"/>
    </source>
</evidence>
<proteinExistence type="predicted"/>
<gene>
    <name evidence="3" type="ORF">CALMAC_LOCUS13212</name>
</gene>
<dbReference type="InterPro" id="IPR050836">
    <property type="entry name" value="SDS22/Internalin_LRR"/>
</dbReference>
<dbReference type="Pfam" id="PF12799">
    <property type="entry name" value="LRR_4"/>
    <property type="match status" value="1"/>
</dbReference>
<keyword evidence="4" id="KW-1185">Reference proteome</keyword>
<protein>
    <recommendedName>
        <fullName evidence="5">Protein phosphatase 1 regulatory subunit 42</fullName>
    </recommendedName>
</protein>
<sequence>MKSAQEKNPQKSDTQIRKKKNIFTKVSHIYLQDKNLTKIPKHTPSKDLQVLYLYNNKITTIENLYFPNLTCLYLQNNAITKIENLQHLVSLKKLFIGHNKISVLEGLNNLDQLEELHIEKQEVPEGSSFCVDPRAVLVLSESLRILNISHNKLCSLDYLRPLRNLILIDASHNDLDDIKDVCQAVREWMYLREANFAGNPICKKHRYKDEIISNSYYLHTLDGKKISDITRKFIKQFEREKLVRASKQSINLTEVAEGMPGNYPTALKKAASISLLRQSSHFLPDDLSTFDERDAVHIAWNTMPQRKPALKSSQVRGPTGSLKRQLLSIISCKYIDNVFLYNK</sequence>